<dbReference type="Proteomes" id="UP001273166">
    <property type="component" value="Unassembled WGS sequence"/>
</dbReference>
<feature type="chain" id="PRO_5042477632" description="Transmembrane protein" evidence="3">
    <location>
        <begin position="19"/>
        <end position="228"/>
    </location>
</feature>
<organism evidence="4 5">
    <name type="scientific">Chaetomium strumarium</name>
    <dbReference type="NCBI Taxonomy" id="1170767"/>
    <lineage>
        <taxon>Eukaryota</taxon>
        <taxon>Fungi</taxon>
        <taxon>Dikarya</taxon>
        <taxon>Ascomycota</taxon>
        <taxon>Pezizomycotina</taxon>
        <taxon>Sordariomycetes</taxon>
        <taxon>Sordariomycetidae</taxon>
        <taxon>Sordariales</taxon>
        <taxon>Chaetomiaceae</taxon>
        <taxon>Chaetomium</taxon>
    </lineage>
</organism>
<keyword evidence="2" id="KW-0472">Membrane</keyword>
<comment type="caution">
    <text evidence="4">The sequence shown here is derived from an EMBL/GenBank/DDBJ whole genome shotgun (WGS) entry which is preliminary data.</text>
</comment>
<feature type="region of interest" description="Disordered" evidence="1">
    <location>
        <begin position="44"/>
        <end position="126"/>
    </location>
</feature>
<evidence type="ECO:0000256" key="2">
    <source>
        <dbReference type="SAM" id="Phobius"/>
    </source>
</evidence>
<evidence type="ECO:0000313" key="5">
    <source>
        <dbReference type="Proteomes" id="UP001273166"/>
    </source>
</evidence>
<keyword evidence="2" id="KW-0812">Transmembrane</keyword>
<evidence type="ECO:0000256" key="1">
    <source>
        <dbReference type="SAM" id="MobiDB-lite"/>
    </source>
</evidence>
<evidence type="ECO:0008006" key="6">
    <source>
        <dbReference type="Google" id="ProtNLM"/>
    </source>
</evidence>
<sequence length="228" mass="24781">MKPSTLYLMLSMAQLTMCAPILMDGAEHPRELTESALDIETALRTQSTVFPPNAREADRRGASSSPLRKTPYPVPEYLPPASDHGTPDAAQPLPLRKTPYPVPEFIPPPPTRLSPDAASPGASRGVVDAGVPPDRLSSPSHDVVVLYPKGISSRAHNDVLVVIVAIAFVIVVVIMEMTWNPIRSQGSIRLEDEAPISTRRDPVAQYGVRGEGRRSEWFLAFCVKVNAV</sequence>
<protein>
    <recommendedName>
        <fullName evidence="6">Transmembrane protein</fullName>
    </recommendedName>
</protein>
<feature type="signal peptide" evidence="3">
    <location>
        <begin position="1"/>
        <end position="18"/>
    </location>
</feature>
<reference evidence="4" key="2">
    <citation type="submission" date="2023-06" db="EMBL/GenBank/DDBJ databases">
        <authorList>
            <consortium name="Lawrence Berkeley National Laboratory"/>
            <person name="Mondo S.J."/>
            <person name="Hensen N."/>
            <person name="Bonometti L."/>
            <person name="Westerberg I."/>
            <person name="Brannstrom I.O."/>
            <person name="Guillou S."/>
            <person name="Cros-Aarteil S."/>
            <person name="Calhoun S."/>
            <person name="Haridas S."/>
            <person name="Kuo A."/>
            <person name="Pangilinan J."/>
            <person name="Riley R."/>
            <person name="Labutti K."/>
            <person name="Andreopoulos B."/>
            <person name="Lipzen A."/>
            <person name="Chen C."/>
            <person name="Yanf M."/>
            <person name="Daum C."/>
            <person name="Ng V."/>
            <person name="Clum A."/>
            <person name="Steindorff A."/>
            <person name="Ohm R."/>
            <person name="Martin F."/>
            <person name="Silar P."/>
            <person name="Natvig D."/>
            <person name="Lalanne C."/>
            <person name="Gautier V."/>
            <person name="Ament-Velasquez S.L."/>
            <person name="Kruys A."/>
            <person name="Hutchinson M.I."/>
            <person name="Powell A.J."/>
            <person name="Barry K."/>
            <person name="Miller A.N."/>
            <person name="Grigoriev I.V."/>
            <person name="Debuchy R."/>
            <person name="Gladieux P."/>
            <person name="Thoren M.H."/>
            <person name="Johannesson H."/>
        </authorList>
    </citation>
    <scope>NUCLEOTIDE SEQUENCE</scope>
    <source>
        <strain evidence="4">CBS 333.67</strain>
    </source>
</reference>
<proteinExistence type="predicted"/>
<keyword evidence="3" id="KW-0732">Signal</keyword>
<name>A0AAJ0H2T3_9PEZI</name>
<dbReference type="RefSeq" id="XP_062726578.1">
    <property type="nucleotide sequence ID" value="XM_062867649.1"/>
</dbReference>
<evidence type="ECO:0000313" key="4">
    <source>
        <dbReference type="EMBL" id="KAK3310798.1"/>
    </source>
</evidence>
<feature type="transmembrane region" description="Helical" evidence="2">
    <location>
        <begin position="159"/>
        <end position="179"/>
    </location>
</feature>
<evidence type="ECO:0000256" key="3">
    <source>
        <dbReference type="SAM" id="SignalP"/>
    </source>
</evidence>
<accession>A0AAJ0H2T3</accession>
<gene>
    <name evidence="4" type="ORF">B0T15DRAFT_507433</name>
</gene>
<dbReference type="GeneID" id="87886478"/>
<keyword evidence="2" id="KW-1133">Transmembrane helix</keyword>
<dbReference type="EMBL" id="JAUDZG010000001">
    <property type="protein sequence ID" value="KAK3310798.1"/>
    <property type="molecule type" value="Genomic_DNA"/>
</dbReference>
<keyword evidence="5" id="KW-1185">Reference proteome</keyword>
<feature type="compositionally biased region" description="Pro residues" evidence="1">
    <location>
        <begin position="100"/>
        <end position="112"/>
    </location>
</feature>
<reference evidence="4" key="1">
    <citation type="journal article" date="2023" name="Mol. Phylogenet. Evol.">
        <title>Genome-scale phylogeny and comparative genomics of the fungal order Sordariales.</title>
        <authorList>
            <person name="Hensen N."/>
            <person name="Bonometti L."/>
            <person name="Westerberg I."/>
            <person name="Brannstrom I.O."/>
            <person name="Guillou S."/>
            <person name="Cros-Aarteil S."/>
            <person name="Calhoun S."/>
            <person name="Haridas S."/>
            <person name="Kuo A."/>
            <person name="Mondo S."/>
            <person name="Pangilinan J."/>
            <person name="Riley R."/>
            <person name="LaButti K."/>
            <person name="Andreopoulos B."/>
            <person name="Lipzen A."/>
            <person name="Chen C."/>
            <person name="Yan M."/>
            <person name="Daum C."/>
            <person name="Ng V."/>
            <person name="Clum A."/>
            <person name="Steindorff A."/>
            <person name="Ohm R.A."/>
            <person name="Martin F."/>
            <person name="Silar P."/>
            <person name="Natvig D.O."/>
            <person name="Lalanne C."/>
            <person name="Gautier V."/>
            <person name="Ament-Velasquez S.L."/>
            <person name="Kruys A."/>
            <person name="Hutchinson M.I."/>
            <person name="Powell A.J."/>
            <person name="Barry K."/>
            <person name="Miller A.N."/>
            <person name="Grigoriev I.V."/>
            <person name="Debuchy R."/>
            <person name="Gladieux P."/>
            <person name="Hiltunen Thoren M."/>
            <person name="Johannesson H."/>
        </authorList>
    </citation>
    <scope>NUCLEOTIDE SEQUENCE</scope>
    <source>
        <strain evidence="4">CBS 333.67</strain>
    </source>
</reference>
<dbReference type="AlphaFoldDB" id="A0AAJ0H2T3"/>